<dbReference type="EMBL" id="HG994367">
    <property type="protein sequence ID" value="CAF1710819.1"/>
    <property type="molecule type" value="Genomic_DNA"/>
</dbReference>
<dbReference type="AlphaFoldDB" id="A0A816ITT5"/>
<gene>
    <name evidence="1" type="ORF">DARMORV10_C03P82300.1</name>
</gene>
<reference evidence="1" key="1">
    <citation type="submission" date="2021-01" db="EMBL/GenBank/DDBJ databases">
        <authorList>
            <consortium name="Genoscope - CEA"/>
            <person name="William W."/>
        </authorList>
    </citation>
    <scope>NUCLEOTIDE SEQUENCE</scope>
</reference>
<sequence length="77" mass="8829">MVAPVNKTKLVSCGGKLLFVWEGYMKHNPKNTKKIWCAEIMLETDDEGEVWGNVEWIDVVQSFPTQRELVHCIVVPI</sequence>
<proteinExistence type="predicted"/>
<dbReference type="Proteomes" id="UP001295469">
    <property type="component" value="Chromosome C03"/>
</dbReference>
<evidence type="ECO:0000313" key="1">
    <source>
        <dbReference type="EMBL" id="CAF1710819.1"/>
    </source>
</evidence>
<protein>
    <submittedName>
        <fullName evidence="1">(rape) hypothetical protein</fullName>
    </submittedName>
</protein>
<accession>A0A816ITT5</accession>
<organism evidence="1">
    <name type="scientific">Brassica napus</name>
    <name type="common">Rape</name>
    <dbReference type="NCBI Taxonomy" id="3708"/>
    <lineage>
        <taxon>Eukaryota</taxon>
        <taxon>Viridiplantae</taxon>
        <taxon>Streptophyta</taxon>
        <taxon>Embryophyta</taxon>
        <taxon>Tracheophyta</taxon>
        <taxon>Spermatophyta</taxon>
        <taxon>Magnoliopsida</taxon>
        <taxon>eudicotyledons</taxon>
        <taxon>Gunneridae</taxon>
        <taxon>Pentapetalae</taxon>
        <taxon>rosids</taxon>
        <taxon>malvids</taxon>
        <taxon>Brassicales</taxon>
        <taxon>Brassicaceae</taxon>
        <taxon>Brassiceae</taxon>
        <taxon>Brassica</taxon>
    </lineage>
</organism>
<name>A0A816ITT5_BRANA</name>